<dbReference type="Pfam" id="PF00651">
    <property type="entry name" value="BTB"/>
    <property type="match status" value="1"/>
</dbReference>
<evidence type="ECO:0000313" key="3">
    <source>
        <dbReference type="Proteomes" id="UP000233469"/>
    </source>
</evidence>
<dbReference type="EMBL" id="LLXL01000510">
    <property type="protein sequence ID" value="PKK71552.1"/>
    <property type="molecule type" value="Genomic_DNA"/>
</dbReference>
<dbReference type="Gene3D" id="3.30.710.10">
    <property type="entry name" value="Potassium Channel Kv1.1, Chain A"/>
    <property type="match status" value="1"/>
</dbReference>
<evidence type="ECO:0000259" key="1">
    <source>
        <dbReference type="PROSITE" id="PS50097"/>
    </source>
</evidence>
<dbReference type="PANTHER" id="PTHR23312">
    <property type="entry name" value="ARMC5 ARMADILLO REPEAT-CONTAINING -RELATED"/>
    <property type="match status" value="1"/>
</dbReference>
<dbReference type="InterPro" id="IPR011333">
    <property type="entry name" value="SKP1/BTB/POZ_sf"/>
</dbReference>
<gene>
    <name evidence="2" type="ORF">RhiirC2_744429</name>
</gene>
<organism evidence="2 3">
    <name type="scientific">Rhizophagus irregularis</name>
    <dbReference type="NCBI Taxonomy" id="588596"/>
    <lineage>
        <taxon>Eukaryota</taxon>
        <taxon>Fungi</taxon>
        <taxon>Fungi incertae sedis</taxon>
        <taxon>Mucoromycota</taxon>
        <taxon>Glomeromycotina</taxon>
        <taxon>Glomeromycetes</taxon>
        <taxon>Glomerales</taxon>
        <taxon>Glomeraceae</taxon>
        <taxon>Rhizophagus</taxon>
    </lineage>
</organism>
<protein>
    <recommendedName>
        <fullName evidence="1">BTB domain-containing protein</fullName>
    </recommendedName>
</protein>
<dbReference type="SUPFAM" id="SSF54695">
    <property type="entry name" value="POZ domain"/>
    <property type="match status" value="1"/>
</dbReference>
<dbReference type="CDD" id="cd18186">
    <property type="entry name" value="BTB_POZ_ZBTB_KLHL-like"/>
    <property type="match status" value="1"/>
</dbReference>
<feature type="domain" description="BTB" evidence="1">
    <location>
        <begin position="61"/>
        <end position="124"/>
    </location>
</feature>
<name>A0A2N1NCE0_9GLOM</name>
<dbReference type="Proteomes" id="UP000233469">
    <property type="component" value="Unassembled WGS sequence"/>
</dbReference>
<evidence type="ECO:0000313" key="2">
    <source>
        <dbReference type="EMBL" id="PKK71552.1"/>
    </source>
</evidence>
<reference evidence="2 3" key="2">
    <citation type="submission" date="2017-10" db="EMBL/GenBank/DDBJ databases">
        <title>Extensive intraspecific genome diversity in a model arbuscular mycorrhizal fungus.</title>
        <authorList>
            <person name="Chen E.C.H."/>
            <person name="Morin E."/>
            <person name="Baudet D."/>
            <person name="Noel J."/>
            <person name="Ndikumana S."/>
            <person name="Charron P."/>
            <person name="St-Onge C."/>
            <person name="Giorgi J."/>
            <person name="Grigoriev I.V."/>
            <person name="Roux C."/>
            <person name="Martin F.M."/>
            <person name="Corradi N."/>
        </authorList>
    </citation>
    <scope>NUCLEOTIDE SEQUENCE [LARGE SCALE GENOMIC DNA]</scope>
    <source>
        <strain evidence="2 3">C2</strain>
    </source>
</reference>
<dbReference type="GO" id="GO:0005829">
    <property type="term" value="C:cytosol"/>
    <property type="evidence" value="ECO:0007669"/>
    <property type="project" value="TreeGrafter"/>
</dbReference>
<proteinExistence type="predicted"/>
<reference evidence="2 3" key="1">
    <citation type="submission" date="2016-04" db="EMBL/GenBank/DDBJ databases">
        <title>Genome analyses suggest a sexual origin of heterokaryosis in a supposedly ancient asexual fungus.</title>
        <authorList>
            <person name="Ropars J."/>
            <person name="Sedzielewska K."/>
            <person name="Noel J."/>
            <person name="Charron P."/>
            <person name="Farinelli L."/>
            <person name="Marton T."/>
            <person name="Kruger M."/>
            <person name="Pelin A."/>
            <person name="Brachmann A."/>
            <person name="Corradi N."/>
        </authorList>
    </citation>
    <scope>NUCLEOTIDE SEQUENCE [LARGE SCALE GENOMIC DNA]</scope>
    <source>
        <strain evidence="2 3">C2</strain>
    </source>
</reference>
<accession>A0A2N1NCE0</accession>
<feature type="non-terminal residue" evidence="2">
    <location>
        <position position="134"/>
    </location>
</feature>
<dbReference type="PROSITE" id="PS50097">
    <property type="entry name" value="BTB"/>
    <property type="match status" value="1"/>
</dbReference>
<dbReference type="InterPro" id="IPR000210">
    <property type="entry name" value="BTB/POZ_dom"/>
</dbReference>
<dbReference type="PANTHER" id="PTHR23312:SF8">
    <property type="entry name" value="ARMADILLO REPEAT-CONTAINING PROTEIN 5"/>
    <property type="match status" value="1"/>
</dbReference>
<dbReference type="GO" id="GO:0009653">
    <property type="term" value="P:anatomical structure morphogenesis"/>
    <property type="evidence" value="ECO:0007669"/>
    <property type="project" value="TreeGrafter"/>
</dbReference>
<comment type="caution">
    <text evidence="2">The sequence shown here is derived from an EMBL/GenBank/DDBJ whole genome shotgun (WGS) entry which is preliminary data.</text>
</comment>
<sequence length="134" mass="15635">MPYKDLLLLAGAYEINTEELEELEKLEKLKKSEKNAKIDQKEILVNDLLDKLIAQSNNEYHDVFFTFDEEEGRIGACRYVLSAASSYFKRMFYSGLIESSRDVIEILIKGIHPDTFWILLRWLYGQSFEDAVKS</sequence>
<dbReference type="AlphaFoldDB" id="A0A2N1NCE0"/>